<dbReference type="InterPro" id="IPR036390">
    <property type="entry name" value="WH_DNA-bd_sf"/>
</dbReference>
<evidence type="ECO:0000256" key="1">
    <source>
        <dbReference type="ARBA" id="ARBA00023015"/>
    </source>
</evidence>
<evidence type="ECO:0000259" key="4">
    <source>
        <dbReference type="PROSITE" id="PS50949"/>
    </source>
</evidence>
<dbReference type="GO" id="GO:0003700">
    <property type="term" value="F:DNA-binding transcription factor activity"/>
    <property type="evidence" value="ECO:0007669"/>
    <property type="project" value="InterPro"/>
</dbReference>
<dbReference type="OrthoDB" id="7173258at2"/>
<feature type="domain" description="HTH gntR-type" evidence="4">
    <location>
        <begin position="11"/>
        <end position="79"/>
    </location>
</feature>
<keyword evidence="1" id="KW-0805">Transcription regulation</keyword>
<reference evidence="5 6" key="1">
    <citation type="submission" date="2019-06" db="EMBL/GenBank/DDBJ databases">
        <authorList>
            <person name="Li M."/>
        </authorList>
    </citation>
    <scope>NUCLEOTIDE SEQUENCE [LARGE SCALE GENOMIC DNA]</scope>
    <source>
        <strain evidence="5 6">BGMRC2036</strain>
    </source>
</reference>
<dbReference type="SUPFAM" id="SSF46785">
    <property type="entry name" value="Winged helix' DNA-binding domain"/>
    <property type="match status" value="1"/>
</dbReference>
<dbReference type="InterPro" id="IPR036388">
    <property type="entry name" value="WH-like_DNA-bd_sf"/>
</dbReference>
<accession>A0A506UIX8</accession>
<dbReference type="InterPro" id="IPR000524">
    <property type="entry name" value="Tscrpt_reg_HTH_GntR"/>
</dbReference>
<keyword evidence="2" id="KW-0238">DNA-binding</keyword>
<evidence type="ECO:0000256" key="2">
    <source>
        <dbReference type="ARBA" id="ARBA00023125"/>
    </source>
</evidence>
<dbReference type="PANTHER" id="PTHR38445">
    <property type="entry name" value="HTH-TYPE TRANSCRIPTIONAL REPRESSOR YTRA"/>
    <property type="match status" value="1"/>
</dbReference>
<comment type="caution">
    <text evidence="5">The sequence shown here is derived from an EMBL/GenBank/DDBJ whole genome shotgun (WGS) entry which is preliminary data.</text>
</comment>
<keyword evidence="3" id="KW-0804">Transcription</keyword>
<proteinExistence type="predicted"/>
<dbReference type="PANTHER" id="PTHR38445:SF7">
    <property type="entry name" value="GNTR-FAMILY TRANSCRIPTIONAL REGULATOR"/>
    <property type="match status" value="1"/>
</dbReference>
<dbReference type="PROSITE" id="PS50949">
    <property type="entry name" value="HTH_GNTR"/>
    <property type="match status" value="1"/>
</dbReference>
<dbReference type="CDD" id="cd07377">
    <property type="entry name" value="WHTH_GntR"/>
    <property type="match status" value="1"/>
</dbReference>
<evidence type="ECO:0000313" key="5">
    <source>
        <dbReference type="EMBL" id="TPW33279.1"/>
    </source>
</evidence>
<organism evidence="5 6">
    <name type="scientific">Martelella alba</name>
    <dbReference type="NCBI Taxonomy" id="2590451"/>
    <lineage>
        <taxon>Bacteria</taxon>
        <taxon>Pseudomonadati</taxon>
        <taxon>Pseudomonadota</taxon>
        <taxon>Alphaproteobacteria</taxon>
        <taxon>Hyphomicrobiales</taxon>
        <taxon>Aurantimonadaceae</taxon>
        <taxon>Martelella</taxon>
    </lineage>
</organism>
<dbReference type="RefSeq" id="WP_141147217.1">
    <property type="nucleotide sequence ID" value="NZ_VHLG01000001.1"/>
</dbReference>
<dbReference type="GO" id="GO:0003677">
    <property type="term" value="F:DNA binding"/>
    <property type="evidence" value="ECO:0007669"/>
    <property type="project" value="UniProtKB-KW"/>
</dbReference>
<dbReference type="Proteomes" id="UP000318801">
    <property type="component" value="Unassembled WGS sequence"/>
</dbReference>
<gene>
    <name evidence="5" type="ORF">FJU08_01585</name>
</gene>
<dbReference type="Pfam" id="PF00392">
    <property type="entry name" value="GntR"/>
    <property type="match status" value="1"/>
</dbReference>
<evidence type="ECO:0000313" key="6">
    <source>
        <dbReference type="Proteomes" id="UP000318801"/>
    </source>
</evidence>
<evidence type="ECO:0000256" key="3">
    <source>
        <dbReference type="ARBA" id="ARBA00023163"/>
    </source>
</evidence>
<keyword evidence="6" id="KW-1185">Reference proteome</keyword>
<dbReference type="AlphaFoldDB" id="A0A506UIX8"/>
<dbReference type="SMART" id="SM00345">
    <property type="entry name" value="HTH_GNTR"/>
    <property type="match status" value="1"/>
</dbReference>
<name>A0A506UIX8_9HYPH</name>
<dbReference type="Gene3D" id="1.10.10.10">
    <property type="entry name" value="Winged helix-like DNA-binding domain superfamily/Winged helix DNA-binding domain"/>
    <property type="match status" value="1"/>
</dbReference>
<protein>
    <submittedName>
        <fullName evidence="5">GntR family transcriptional regulator</fullName>
    </submittedName>
</protein>
<sequence length="333" mass="35646">MDFRVDRSLPMSVRQQLKGAIEFAIAFGELVAGDALPSVREMATAAGVAVMTVSQVYRELKEEGLIETRPGAGTFIADSSKARAAQHPDIEALHRQIDAIIAQAEKLGVGDADLTALLKARLAYRSKTGTKLHIVMAGLFPDATLSYAKAIFDQLGGAVVVEPVTIRALNGDAQKRAHAASADYVVTFTNRRRELAALMPTAKIISIRFIPSETTRMALASISPTARLLVLSQFPDFLPIFQSAMRRFAAHVGKVVAVNFDDPRVPELLAASDVVVYATGTEDTAEKAPQGTSMFEYRHVPDPADVDRVLLPLVSGEPVPVGATGGSKTVVEP</sequence>
<dbReference type="EMBL" id="VHLG01000001">
    <property type="protein sequence ID" value="TPW33279.1"/>
    <property type="molecule type" value="Genomic_DNA"/>
</dbReference>